<dbReference type="EnsemblPlants" id="AET7Gv20607900.20">
    <property type="protein sequence ID" value="AET7Gv20607900.20"/>
    <property type="gene ID" value="AET7Gv20607900"/>
</dbReference>
<evidence type="ECO:0000313" key="2">
    <source>
        <dbReference type="EnsemblPlants" id="AET7Gv20607900.20"/>
    </source>
</evidence>
<dbReference type="AlphaFoldDB" id="A0A453RJX2"/>
<evidence type="ECO:0000313" key="3">
    <source>
        <dbReference type="Proteomes" id="UP000015105"/>
    </source>
</evidence>
<accession>A0A453RJX2</accession>
<proteinExistence type="predicted"/>
<dbReference type="Gramene" id="AET7Gv20607900.20">
    <property type="protein sequence ID" value="AET7Gv20607900.20"/>
    <property type="gene ID" value="AET7Gv20607900"/>
</dbReference>
<reference evidence="2" key="4">
    <citation type="submission" date="2019-03" db="UniProtKB">
        <authorList>
            <consortium name="EnsemblPlants"/>
        </authorList>
    </citation>
    <scope>IDENTIFICATION</scope>
</reference>
<sequence length="60" mass="6772">MEYIIIVSTYLDKSIATLQMELAARRSKHELLESADGKAGKEKGSCGDRDQYRLQQQEAP</sequence>
<name>A0A453RJX2_AEGTS</name>
<feature type="compositionally biased region" description="Basic and acidic residues" evidence="1">
    <location>
        <begin position="31"/>
        <end position="52"/>
    </location>
</feature>
<evidence type="ECO:0000256" key="1">
    <source>
        <dbReference type="SAM" id="MobiDB-lite"/>
    </source>
</evidence>
<reference evidence="3" key="1">
    <citation type="journal article" date="2014" name="Science">
        <title>Ancient hybridizations among the ancestral genomes of bread wheat.</title>
        <authorList>
            <consortium name="International Wheat Genome Sequencing Consortium,"/>
            <person name="Marcussen T."/>
            <person name="Sandve S.R."/>
            <person name="Heier L."/>
            <person name="Spannagl M."/>
            <person name="Pfeifer M."/>
            <person name="Jakobsen K.S."/>
            <person name="Wulff B.B."/>
            <person name="Steuernagel B."/>
            <person name="Mayer K.F."/>
            <person name="Olsen O.A."/>
        </authorList>
    </citation>
    <scope>NUCLEOTIDE SEQUENCE [LARGE SCALE GENOMIC DNA]</scope>
    <source>
        <strain evidence="3">cv. AL8/78</strain>
    </source>
</reference>
<dbReference type="Proteomes" id="UP000015105">
    <property type="component" value="Chromosome 7D"/>
</dbReference>
<organism evidence="2 3">
    <name type="scientific">Aegilops tauschii subsp. strangulata</name>
    <name type="common">Goatgrass</name>
    <dbReference type="NCBI Taxonomy" id="200361"/>
    <lineage>
        <taxon>Eukaryota</taxon>
        <taxon>Viridiplantae</taxon>
        <taxon>Streptophyta</taxon>
        <taxon>Embryophyta</taxon>
        <taxon>Tracheophyta</taxon>
        <taxon>Spermatophyta</taxon>
        <taxon>Magnoliopsida</taxon>
        <taxon>Liliopsida</taxon>
        <taxon>Poales</taxon>
        <taxon>Poaceae</taxon>
        <taxon>BOP clade</taxon>
        <taxon>Pooideae</taxon>
        <taxon>Triticodae</taxon>
        <taxon>Triticeae</taxon>
        <taxon>Triticinae</taxon>
        <taxon>Aegilops</taxon>
    </lineage>
</organism>
<reference evidence="3" key="2">
    <citation type="journal article" date="2017" name="Nat. Plants">
        <title>The Aegilops tauschii genome reveals multiple impacts of transposons.</title>
        <authorList>
            <person name="Zhao G."/>
            <person name="Zou C."/>
            <person name="Li K."/>
            <person name="Wang K."/>
            <person name="Li T."/>
            <person name="Gao L."/>
            <person name="Zhang X."/>
            <person name="Wang H."/>
            <person name="Yang Z."/>
            <person name="Liu X."/>
            <person name="Jiang W."/>
            <person name="Mao L."/>
            <person name="Kong X."/>
            <person name="Jiao Y."/>
            <person name="Jia J."/>
        </authorList>
    </citation>
    <scope>NUCLEOTIDE SEQUENCE [LARGE SCALE GENOMIC DNA]</scope>
    <source>
        <strain evidence="3">cv. AL8/78</strain>
    </source>
</reference>
<protein>
    <submittedName>
        <fullName evidence="2">Uncharacterized protein</fullName>
    </submittedName>
</protein>
<reference evidence="2" key="3">
    <citation type="journal article" date="2017" name="Nature">
        <title>Genome sequence of the progenitor of the wheat D genome Aegilops tauschii.</title>
        <authorList>
            <person name="Luo M.C."/>
            <person name="Gu Y.Q."/>
            <person name="Puiu D."/>
            <person name="Wang H."/>
            <person name="Twardziok S.O."/>
            <person name="Deal K.R."/>
            <person name="Huo N."/>
            <person name="Zhu T."/>
            <person name="Wang L."/>
            <person name="Wang Y."/>
            <person name="McGuire P.E."/>
            <person name="Liu S."/>
            <person name="Long H."/>
            <person name="Ramasamy R.K."/>
            <person name="Rodriguez J.C."/>
            <person name="Van S.L."/>
            <person name="Yuan L."/>
            <person name="Wang Z."/>
            <person name="Xia Z."/>
            <person name="Xiao L."/>
            <person name="Anderson O.D."/>
            <person name="Ouyang S."/>
            <person name="Liang Y."/>
            <person name="Zimin A.V."/>
            <person name="Pertea G."/>
            <person name="Qi P."/>
            <person name="Bennetzen J.L."/>
            <person name="Dai X."/>
            <person name="Dawson M.W."/>
            <person name="Muller H.G."/>
            <person name="Kugler K."/>
            <person name="Rivarola-Duarte L."/>
            <person name="Spannagl M."/>
            <person name="Mayer K.F.X."/>
            <person name="Lu F.H."/>
            <person name="Bevan M.W."/>
            <person name="Leroy P."/>
            <person name="Li P."/>
            <person name="You F.M."/>
            <person name="Sun Q."/>
            <person name="Liu Z."/>
            <person name="Lyons E."/>
            <person name="Wicker T."/>
            <person name="Salzberg S.L."/>
            <person name="Devos K.M."/>
            <person name="Dvorak J."/>
        </authorList>
    </citation>
    <scope>NUCLEOTIDE SEQUENCE [LARGE SCALE GENOMIC DNA]</scope>
    <source>
        <strain evidence="2">cv. AL8/78</strain>
    </source>
</reference>
<keyword evidence="3" id="KW-1185">Reference proteome</keyword>
<reference evidence="2" key="5">
    <citation type="journal article" date="2021" name="G3 (Bethesda)">
        <title>Aegilops tauschii genome assembly Aet v5.0 features greater sequence contiguity and improved annotation.</title>
        <authorList>
            <person name="Wang L."/>
            <person name="Zhu T."/>
            <person name="Rodriguez J.C."/>
            <person name="Deal K.R."/>
            <person name="Dubcovsky J."/>
            <person name="McGuire P.E."/>
            <person name="Lux T."/>
            <person name="Spannagl M."/>
            <person name="Mayer K.F.X."/>
            <person name="Baldrich P."/>
            <person name="Meyers B.C."/>
            <person name="Huo N."/>
            <person name="Gu Y.Q."/>
            <person name="Zhou H."/>
            <person name="Devos K.M."/>
            <person name="Bennetzen J.L."/>
            <person name="Unver T."/>
            <person name="Budak H."/>
            <person name="Gulick P.J."/>
            <person name="Galiba G."/>
            <person name="Kalapos B."/>
            <person name="Nelson D.R."/>
            <person name="Li P."/>
            <person name="You F.M."/>
            <person name="Luo M.C."/>
            <person name="Dvorak J."/>
        </authorList>
    </citation>
    <scope>NUCLEOTIDE SEQUENCE [LARGE SCALE GENOMIC DNA]</scope>
    <source>
        <strain evidence="2">cv. AL8/78</strain>
    </source>
</reference>
<feature type="region of interest" description="Disordered" evidence="1">
    <location>
        <begin position="31"/>
        <end position="60"/>
    </location>
</feature>